<dbReference type="Proteomes" id="UP001295469">
    <property type="component" value="Chromosome C04"/>
</dbReference>
<name>A0A078HSB6_BRANA</name>
<gene>
    <name evidence="2" type="primary">BnaC04g14120D</name>
    <name evidence="1" type="ORF">DARMORV10_C04P21680.1</name>
    <name evidence="2" type="ORF">GSBRNA2T00069320001</name>
</gene>
<reference evidence="1" key="3">
    <citation type="submission" date="2021-01" db="EMBL/GenBank/DDBJ databases">
        <authorList>
            <consortium name="Genoscope - CEA"/>
            <person name="William W."/>
        </authorList>
    </citation>
    <scope>NUCLEOTIDE SEQUENCE</scope>
</reference>
<dbReference type="Proteomes" id="UP000028999">
    <property type="component" value="Unassembled WGS sequence"/>
</dbReference>
<keyword evidence="3" id="KW-1185">Reference proteome</keyword>
<proteinExistence type="predicted"/>
<reference evidence="2 3" key="1">
    <citation type="journal article" date="2014" name="Science">
        <title>Plant genetics. Early allopolyploid evolution in the post-Neolithic Brassica napus oilseed genome.</title>
        <authorList>
            <person name="Chalhoub B."/>
            <person name="Denoeud F."/>
            <person name="Liu S."/>
            <person name="Parkin I.A."/>
            <person name="Tang H."/>
            <person name="Wang X."/>
            <person name="Chiquet J."/>
            <person name="Belcram H."/>
            <person name="Tong C."/>
            <person name="Samans B."/>
            <person name="Correa M."/>
            <person name="Da Silva C."/>
            <person name="Just J."/>
            <person name="Falentin C."/>
            <person name="Koh C.S."/>
            <person name="Le Clainche I."/>
            <person name="Bernard M."/>
            <person name="Bento P."/>
            <person name="Noel B."/>
            <person name="Labadie K."/>
            <person name="Alberti A."/>
            <person name="Charles M."/>
            <person name="Arnaud D."/>
            <person name="Guo H."/>
            <person name="Daviaud C."/>
            <person name="Alamery S."/>
            <person name="Jabbari K."/>
            <person name="Zhao M."/>
            <person name="Edger P.P."/>
            <person name="Chelaifa H."/>
            <person name="Tack D."/>
            <person name="Lassalle G."/>
            <person name="Mestiri I."/>
            <person name="Schnel N."/>
            <person name="Le Paslier M.C."/>
            <person name="Fan G."/>
            <person name="Renault V."/>
            <person name="Bayer P.E."/>
            <person name="Golicz A.A."/>
            <person name="Manoli S."/>
            <person name="Lee T.H."/>
            <person name="Thi V.H."/>
            <person name="Chalabi S."/>
            <person name="Hu Q."/>
            <person name="Fan C."/>
            <person name="Tollenaere R."/>
            <person name="Lu Y."/>
            <person name="Battail C."/>
            <person name="Shen J."/>
            <person name="Sidebottom C.H."/>
            <person name="Wang X."/>
            <person name="Canaguier A."/>
            <person name="Chauveau A."/>
            <person name="Berard A."/>
            <person name="Deniot G."/>
            <person name="Guan M."/>
            <person name="Liu Z."/>
            <person name="Sun F."/>
            <person name="Lim Y.P."/>
            <person name="Lyons E."/>
            <person name="Town C.D."/>
            <person name="Bancroft I."/>
            <person name="Wang X."/>
            <person name="Meng J."/>
            <person name="Ma J."/>
            <person name="Pires J.C."/>
            <person name="King G.J."/>
            <person name="Brunel D."/>
            <person name="Delourme R."/>
            <person name="Renard M."/>
            <person name="Aury J.M."/>
            <person name="Adams K.L."/>
            <person name="Batley J."/>
            <person name="Snowdon R.J."/>
            <person name="Tost J."/>
            <person name="Edwards D."/>
            <person name="Zhou Y."/>
            <person name="Hua W."/>
            <person name="Sharpe A.G."/>
            <person name="Paterson A.H."/>
            <person name="Guan C."/>
            <person name="Wincker P."/>
        </authorList>
    </citation>
    <scope>NUCLEOTIDE SEQUENCE [LARGE SCALE GENOMIC DNA]</scope>
    <source>
        <strain evidence="3">cv. Darmor-bzh</strain>
    </source>
</reference>
<evidence type="ECO:0000313" key="1">
    <source>
        <dbReference type="EMBL" id="CAF1829875.1"/>
    </source>
</evidence>
<evidence type="ECO:0000313" key="3">
    <source>
        <dbReference type="Proteomes" id="UP000028999"/>
    </source>
</evidence>
<dbReference type="AlphaFoldDB" id="A0A078HSB6"/>
<dbReference type="EMBL" id="HG994368">
    <property type="protein sequence ID" value="CAF1829875.1"/>
    <property type="molecule type" value="Genomic_DNA"/>
</dbReference>
<protein>
    <submittedName>
        <fullName evidence="1">(rape) hypothetical protein</fullName>
    </submittedName>
    <submittedName>
        <fullName evidence="2">BnaC04g14120D protein</fullName>
    </submittedName>
</protein>
<reference evidence="2" key="2">
    <citation type="submission" date="2014-06" db="EMBL/GenBank/DDBJ databases">
        <authorList>
            <person name="Genoscope - CEA"/>
        </authorList>
    </citation>
    <scope>NUCLEOTIDE SEQUENCE</scope>
</reference>
<organism evidence="2 3">
    <name type="scientific">Brassica napus</name>
    <name type="common">Rape</name>
    <dbReference type="NCBI Taxonomy" id="3708"/>
    <lineage>
        <taxon>Eukaryota</taxon>
        <taxon>Viridiplantae</taxon>
        <taxon>Streptophyta</taxon>
        <taxon>Embryophyta</taxon>
        <taxon>Tracheophyta</taxon>
        <taxon>Spermatophyta</taxon>
        <taxon>Magnoliopsida</taxon>
        <taxon>eudicotyledons</taxon>
        <taxon>Gunneridae</taxon>
        <taxon>Pentapetalae</taxon>
        <taxon>rosids</taxon>
        <taxon>malvids</taxon>
        <taxon>Brassicales</taxon>
        <taxon>Brassicaceae</taxon>
        <taxon>Brassiceae</taxon>
        <taxon>Brassica</taxon>
    </lineage>
</organism>
<dbReference type="PaxDb" id="3708-A0A078HSB6"/>
<accession>A0A078HSB6</accession>
<dbReference type="EMBL" id="LK032465">
    <property type="protein sequence ID" value="CDY40184.1"/>
    <property type="molecule type" value="Genomic_DNA"/>
</dbReference>
<evidence type="ECO:0000313" key="2">
    <source>
        <dbReference type="EMBL" id="CDY40184.1"/>
    </source>
</evidence>
<dbReference type="Gramene" id="CDY40184">
    <property type="protein sequence ID" value="CDY40184"/>
    <property type="gene ID" value="GSBRNA2T00069320001"/>
</dbReference>
<sequence>MKICQFVADLVRRSVSVGEVVVGFCSLPWCLGGSSFSIIPKLDFVGFARLARDCVEDLGGVRFILPAACVAERMVLGAWRCLVLRRRLSGQAAPSLSSPVHGVGV</sequence>